<comment type="caution">
    <text evidence="4">The sequence shown here is derived from an EMBL/GenBank/DDBJ whole genome shotgun (WGS) entry which is preliminary data.</text>
</comment>
<dbReference type="PANTHER" id="PTHR12752:SF9">
    <property type="entry name" value="KRAMER, ISOFORM I"/>
    <property type="match status" value="1"/>
</dbReference>
<feature type="coiled-coil region" evidence="1">
    <location>
        <begin position="248"/>
        <end position="314"/>
    </location>
</feature>
<feature type="compositionally biased region" description="Basic and acidic residues" evidence="2">
    <location>
        <begin position="936"/>
        <end position="945"/>
    </location>
</feature>
<feature type="region of interest" description="Disordered" evidence="2">
    <location>
        <begin position="373"/>
        <end position="653"/>
    </location>
</feature>
<proteinExistence type="predicted"/>
<dbReference type="PANTHER" id="PTHR12752">
    <property type="entry name" value="PHOSPHOINOSITOL 3-PHOSPHATE-BINDING PROTEIN"/>
    <property type="match status" value="1"/>
</dbReference>
<evidence type="ECO:0000256" key="2">
    <source>
        <dbReference type="SAM" id="MobiDB-lite"/>
    </source>
</evidence>
<feature type="compositionally biased region" description="Polar residues" evidence="2">
    <location>
        <begin position="953"/>
        <end position="962"/>
    </location>
</feature>
<reference evidence="4 5" key="1">
    <citation type="submission" date="2019-07" db="EMBL/GenBank/DDBJ databases">
        <title>Draft genome assembly of a fouling barnacle, Amphibalanus amphitrite (Darwin, 1854): The first reference genome for Thecostraca.</title>
        <authorList>
            <person name="Kim W."/>
        </authorList>
    </citation>
    <scope>NUCLEOTIDE SEQUENCE [LARGE SCALE GENOMIC DNA]</scope>
    <source>
        <strain evidence="4">SNU_AA5</strain>
        <tissue evidence="4">Soma without cirri and trophi</tissue>
    </source>
</reference>
<name>A0A6A4WUR1_AMPAM</name>
<feature type="compositionally biased region" description="Basic and acidic residues" evidence="2">
    <location>
        <begin position="573"/>
        <end position="591"/>
    </location>
</feature>
<feature type="compositionally biased region" description="Basic residues" evidence="2">
    <location>
        <begin position="762"/>
        <end position="772"/>
    </location>
</feature>
<gene>
    <name evidence="4" type="ORF">FJT64_002307</name>
</gene>
<dbReference type="OrthoDB" id="43122at2759"/>
<feature type="compositionally biased region" description="Basic and acidic residues" evidence="2">
    <location>
        <begin position="598"/>
        <end position="627"/>
    </location>
</feature>
<feature type="compositionally biased region" description="Polar residues" evidence="2">
    <location>
        <begin position="482"/>
        <end position="510"/>
    </location>
</feature>
<feature type="compositionally biased region" description="Polar residues" evidence="2">
    <location>
        <begin position="433"/>
        <end position="470"/>
    </location>
</feature>
<accession>A0A6A4WUR1</accession>
<protein>
    <submittedName>
        <fullName evidence="4">Pleckstrin y domain-containing family A member 7</fullName>
    </submittedName>
</protein>
<dbReference type="AlphaFoldDB" id="A0A6A4WUR1"/>
<dbReference type="InterPro" id="IPR057971">
    <property type="entry name" value="PKHA4-7_TBCA"/>
</dbReference>
<dbReference type="Pfam" id="PF25541">
    <property type="entry name" value="TBCA_PH"/>
    <property type="match status" value="1"/>
</dbReference>
<dbReference type="Proteomes" id="UP000440578">
    <property type="component" value="Unassembled WGS sequence"/>
</dbReference>
<evidence type="ECO:0000313" key="4">
    <source>
        <dbReference type="EMBL" id="KAF0307380.1"/>
    </source>
</evidence>
<feature type="region of interest" description="Disordered" evidence="2">
    <location>
        <begin position="315"/>
        <end position="335"/>
    </location>
</feature>
<feature type="domain" description="Pleckstrin homology" evidence="3">
    <location>
        <begin position="169"/>
        <end position="304"/>
    </location>
</feature>
<feature type="compositionally biased region" description="Gly residues" evidence="2">
    <location>
        <begin position="543"/>
        <end position="553"/>
    </location>
</feature>
<dbReference type="EMBL" id="VIIS01000581">
    <property type="protein sequence ID" value="KAF0307380.1"/>
    <property type="molecule type" value="Genomic_DNA"/>
</dbReference>
<sequence length="962" mass="106642">MCFPLHSDPCLSVCPQTPARGGAPPPETGFISDLKAGDLLGRSNEELVLLLIQLRRQSTAIAAAQDRARQQLNAATSAPLPEGPQREAALLNIDRLRSQIRELDKQHELTRPLISLVDNMLKLSSLYEAPPPDGPSVQERRRFSQRVEERRMLREERRHWHAIAGQPFDMQARVDRLFSLDRQLTQQAADIQRLRADKDRLERRIELTRQEAGRAPLRDSERLLMQQRALQQELGQVRAALTSSARSLEDTAAENSRLEREMMMLRQRLQTVMTENSGPETLRSQEVRALEAELQRVQSLIDDLAVRREQLSRQVTALTQPPEPTARPRRHHQASWIETDLDSMVTVAGGRAAAFDKDQPLFVNTYYEHQPLVRGHEAPPPPAPSGHHTLPARPSRAAAERRRHASGPAPREPSPPGLGADDPAAGDKVSLDSGLNSSSPTDNSHQSLVQPDGPTSSDTLPGSWPSSQLESRALGGEPEYRGTQTQTGEYRGTQTHTGEYHGTRQQQPTAARNLAGVHQPGTTGSSAPPPPRHQYMNVAPAAAGGGQARVGGADGRESAPPESAVGEQSAQDQPRERDEPQELSEADERMQRFYGIIPKEKLEIKTVRIVKRESQLRQKDKSRRGMDESELTSVGEADNQEGDSESPENIIEQDAVLSQFRRALSLPRGYDRRSKASQDAISRIPNFRHQMLKRMVDRSPSTDRLSAHERLFGSNPSLPAGGGGTATSSGDSVQQGPASPVFKSDAARRIVEELQGPEQYRRARPRPKRRHFTISSSRPVHHEAAAPSPKLLSRSADDMDMERALGESGGTPDVVKSSLTRTDPRFDADTIDTLLGTPQKILIPERYVPELEVEPISVEERLQRSRKAASIRRMLTQSTGFLDSIGTADHQGPSPRGSVVTEKLQRAHILQLNEILARQVTEKSKRVAVEALATMERPRRAKEDDSPPPELPITQQRDSYLT</sequence>
<evidence type="ECO:0000256" key="1">
    <source>
        <dbReference type="SAM" id="Coils"/>
    </source>
</evidence>
<keyword evidence="5" id="KW-1185">Reference proteome</keyword>
<evidence type="ECO:0000259" key="3">
    <source>
        <dbReference type="Pfam" id="PF25541"/>
    </source>
</evidence>
<organism evidence="4 5">
    <name type="scientific">Amphibalanus amphitrite</name>
    <name type="common">Striped barnacle</name>
    <name type="synonym">Balanus amphitrite</name>
    <dbReference type="NCBI Taxonomy" id="1232801"/>
    <lineage>
        <taxon>Eukaryota</taxon>
        <taxon>Metazoa</taxon>
        <taxon>Ecdysozoa</taxon>
        <taxon>Arthropoda</taxon>
        <taxon>Crustacea</taxon>
        <taxon>Multicrustacea</taxon>
        <taxon>Cirripedia</taxon>
        <taxon>Thoracica</taxon>
        <taxon>Thoracicalcarea</taxon>
        <taxon>Balanomorpha</taxon>
        <taxon>Balanoidea</taxon>
        <taxon>Balanidae</taxon>
        <taxon>Amphibalaninae</taxon>
        <taxon>Amphibalanus</taxon>
    </lineage>
</organism>
<feature type="region of interest" description="Disordered" evidence="2">
    <location>
        <begin position="931"/>
        <end position="962"/>
    </location>
</feature>
<feature type="coiled-coil region" evidence="1">
    <location>
        <begin position="184"/>
        <end position="211"/>
    </location>
</feature>
<evidence type="ECO:0000313" key="5">
    <source>
        <dbReference type="Proteomes" id="UP000440578"/>
    </source>
</evidence>
<feature type="region of interest" description="Disordered" evidence="2">
    <location>
        <begin position="711"/>
        <end position="794"/>
    </location>
</feature>
<keyword evidence="1" id="KW-0175">Coiled coil</keyword>